<dbReference type="InterPro" id="IPR044005">
    <property type="entry name" value="DZR_2"/>
</dbReference>
<protein>
    <submittedName>
        <fullName evidence="3">Phosphoribosyltransferase</fullName>
    </submittedName>
</protein>
<evidence type="ECO:0000313" key="3">
    <source>
        <dbReference type="EMBL" id="KXS30996.1"/>
    </source>
</evidence>
<evidence type="ECO:0000259" key="2">
    <source>
        <dbReference type="Pfam" id="PF18912"/>
    </source>
</evidence>
<feature type="domain" description="Double zinc ribbon" evidence="2">
    <location>
        <begin position="3"/>
        <end position="40"/>
    </location>
</feature>
<evidence type="ECO:0000256" key="1">
    <source>
        <dbReference type="ARBA" id="ARBA00008007"/>
    </source>
</evidence>
<dbReference type="PANTHER" id="PTHR47505:SF1">
    <property type="entry name" value="DNA UTILIZATION PROTEIN YHGH"/>
    <property type="match status" value="1"/>
</dbReference>
<comment type="similarity">
    <text evidence="1">Belongs to the ComF/GntX family.</text>
</comment>
<dbReference type="Proteomes" id="UP000070578">
    <property type="component" value="Unassembled WGS sequence"/>
</dbReference>
<dbReference type="AlphaFoldDB" id="A0A139BPS0"/>
<evidence type="ECO:0000313" key="4">
    <source>
        <dbReference type="Proteomes" id="UP000070578"/>
    </source>
</evidence>
<dbReference type="Gene3D" id="3.40.50.2020">
    <property type="match status" value="1"/>
</dbReference>
<gene>
    <name evidence="3" type="ORF">AWT59_2871</name>
</gene>
<keyword evidence="3" id="KW-0328">Glycosyltransferase</keyword>
<name>A0A139BPS0_9PROT</name>
<accession>A0A139BPS0</accession>
<reference evidence="3 4" key="1">
    <citation type="submission" date="2016-02" db="EMBL/GenBank/DDBJ databases">
        <authorList>
            <person name="Wen L."/>
            <person name="He K."/>
            <person name="Yang H."/>
        </authorList>
    </citation>
    <scope>NUCLEOTIDE SEQUENCE [LARGE SCALE GENOMIC DNA]</scope>
    <source>
        <strain evidence="3">ShG14-8</strain>
    </source>
</reference>
<dbReference type="GO" id="GO:0016757">
    <property type="term" value="F:glycosyltransferase activity"/>
    <property type="evidence" value="ECO:0007669"/>
    <property type="project" value="UniProtKB-KW"/>
</dbReference>
<dbReference type="CDD" id="cd06223">
    <property type="entry name" value="PRTases_typeI"/>
    <property type="match status" value="1"/>
</dbReference>
<comment type="caution">
    <text evidence="3">The sequence shown here is derived from an EMBL/GenBank/DDBJ whole genome shotgun (WGS) entry which is preliminary data.</text>
</comment>
<reference evidence="3 4" key="2">
    <citation type="submission" date="2016-03" db="EMBL/GenBank/DDBJ databases">
        <title>New uncultured bacterium of the family Gallionellaceae from acid mine drainage: description and reconstruction of genome based on metagenomic analysis of microbial community.</title>
        <authorList>
            <person name="Kadnikov V."/>
            <person name="Ivasenko D."/>
            <person name="Beletsky A."/>
            <person name="Mardanov A."/>
            <person name="Danilova E."/>
            <person name="Pimenov N."/>
            <person name="Karnachuk O."/>
            <person name="Ravin N."/>
        </authorList>
    </citation>
    <scope>NUCLEOTIDE SEQUENCE [LARGE SCALE GENOMIC DNA]</scope>
    <source>
        <strain evidence="3">ShG14-8</strain>
    </source>
</reference>
<dbReference type="InterPro" id="IPR000836">
    <property type="entry name" value="PRTase_dom"/>
</dbReference>
<dbReference type="EMBL" id="LSLI01000109">
    <property type="protein sequence ID" value="KXS30996.1"/>
    <property type="molecule type" value="Genomic_DNA"/>
</dbReference>
<keyword evidence="3" id="KW-0808">Transferase</keyword>
<organism evidence="3 4">
    <name type="scientific">Candidatus Gallionella acididurans</name>
    <dbReference type="NCBI Taxonomy" id="1796491"/>
    <lineage>
        <taxon>Bacteria</taxon>
        <taxon>Pseudomonadati</taxon>
        <taxon>Pseudomonadota</taxon>
        <taxon>Betaproteobacteria</taxon>
        <taxon>Nitrosomonadales</taxon>
        <taxon>Gallionellaceae</taxon>
        <taxon>Gallionella</taxon>
    </lineage>
</organism>
<dbReference type="InterPro" id="IPR029057">
    <property type="entry name" value="PRTase-like"/>
</dbReference>
<proteinExistence type="inferred from homology"/>
<dbReference type="InterPro" id="IPR051910">
    <property type="entry name" value="ComF/GntX_DNA_util-trans"/>
</dbReference>
<dbReference type="PATRIC" id="fig|1796491.3.peg.3145"/>
<dbReference type="PANTHER" id="PTHR47505">
    <property type="entry name" value="DNA UTILIZATION PROTEIN YHGH"/>
    <property type="match status" value="1"/>
</dbReference>
<dbReference type="Pfam" id="PF18912">
    <property type="entry name" value="DZR_2"/>
    <property type="match status" value="1"/>
</dbReference>
<sequence length="210" mass="22997">MSRDSLWCEACNLSLPYLNTPHCPVCALPTPAGAVCGHCLSHPPLFNRTTAVFGYSFPLDKLIQNMKYGGQLALPGAFAKKLVQRIDSNDLPDFVIAMPLHPAKLRERGFNQSQLIAAAIARELKIALPSNACQRLRDTPPQSALPWNEREKNVRNAFSCDMDLTGKRIALVDDVMTTGASLNALAKAVTKRGAIQVSAWTIARTLKQRT</sequence>
<dbReference type="SUPFAM" id="SSF53271">
    <property type="entry name" value="PRTase-like"/>
    <property type="match status" value="1"/>
</dbReference>